<comment type="caution">
    <text evidence="1">The sequence shown here is derived from an EMBL/GenBank/DDBJ whole genome shotgun (WGS) entry which is preliminary data.</text>
</comment>
<evidence type="ECO:0000313" key="1">
    <source>
        <dbReference type="EMBL" id="KAG8203828.1"/>
    </source>
</evidence>
<gene>
    <name evidence="1" type="ORF">GWM34_00976</name>
</gene>
<protein>
    <submittedName>
        <fullName evidence="1">Uncharacterized protein</fullName>
    </submittedName>
</protein>
<sequence length="116" mass="13625">MRSQSLPLPLIESPDSIDLDPINHENLAVYGYLLLISTWMLFIISINSIFEIWRFIIQPLQSSPTSLLLYDKLTIFFETIDSYIIKLWCIYVVCWWWAIVSWSGLKLFRHSKGIQG</sequence>
<organism evidence="1 2">
    <name type="scientific">Candida africana</name>
    <dbReference type="NCBI Taxonomy" id="241526"/>
    <lineage>
        <taxon>Eukaryota</taxon>
        <taxon>Fungi</taxon>
        <taxon>Dikarya</taxon>
        <taxon>Ascomycota</taxon>
        <taxon>Saccharomycotina</taxon>
        <taxon>Pichiomycetes</taxon>
        <taxon>Debaryomycetaceae</taxon>
        <taxon>Candida/Lodderomyces clade</taxon>
        <taxon>Candida</taxon>
    </lineage>
</organism>
<reference evidence="1" key="1">
    <citation type="submission" date="2020-12" db="EMBL/GenBank/DDBJ databases">
        <title>Draft Genome of Candida africana.</title>
        <authorList>
            <person name="Ayanbimpe G.M."/>
            <person name="Enweani I.B."/>
            <person name="Aguiyi J.C."/>
            <person name="Nnadi U.P."/>
            <person name="Izam Y."/>
            <person name="Ubani A."/>
            <person name="Ngene A.C."/>
        </authorList>
    </citation>
    <scope>NUCLEOTIDE SEQUENCE</scope>
    <source>
        <strain evidence="1">CEC4854</strain>
    </source>
</reference>
<feature type="non-terminal residue" evidence="1">
    <location>
        <position position="1"/>
    </location>
</feature>
<name>A0ACB7FSA3_9ASCO</name>
<dbReference type="Proteomes" id="UP000742417">
    <property type="component" value="Unassembled WGS sequence"/>
</dbReference>
<proteinExistence type="predicted"/>
<accession>A0ACB7FSA3</accession>
<evidence type="ECO:0000313" key="2">
    <source>
        <dbReference type="Proteomes" id="UP000742417"/>
    </source>
</evidence>
<keyword evidence="2" id="KW-1185">Reference proteome</keyword>
<dbReference type="EMBL" id="JAENJO010000002">
    <property type="protein sequence ID" value="KAG8203828.1"/>
    <property type="molecule type" value="Genomic_DNA"/>
</dbReference>